<comment type="caution">
    <text evidence="2">The sequence shown here is derived from an EMBL/GenBank/DDBJ whole genome shotgun (WGS) entry which is preliminary data.</text>
</comment>
<name>A0A8J4XA36_CLAMG</name>
<protein>
    <submittedName>
        <fullName evidence="2">Putative ferric-chelate reductase 1</fullName>
    </submittedName>
</protein>
<evidence type="ECO:0000256" key="1">
    <source>
        <dbReference type="SAM" id="SignalP"/>
    </source>
</evidence>
<sequence length="562" mass="60101">MGSRLIAVVVFLCTAWPLTEAQMVPVASLNTSITNTTCRTSKLCVSSVTYCDPAGNSSCFFSSTQYSNGVLTVEISGTTSGYVALGLAPATPQTQILTQGYDGVFVCGNNNTNAFLETAFRYKENLYPVYLPTVNITSVQGSVTGNQSLNQSRTQCAFNIDLKSTFLTATLQFFTFPTLLNSTLLNLTPFNSTLSSILSSTLLNSSPFNSTIIPLLNSTLINPTVVNYTLLSLVSSDILSSTTFNDPILKVFSYARQILNPYVLDWSLLRGINYILFSDLGNYLNSTLFNSTVNSDTINSATQFTVLTLLSSTLQNSPFSNYTVRDLLNSTLLSVPAQLPFNITILTGTTNGTQLGIPSTVFSSNGPLDLANPRSNVPAPMPLNITRNGCKSTKLCLSEAQDCDPAGTGSCFFTSVRLTDQTFFFELSGTTSGYVALALTKNGVTTVFACGSNNYLFFFQPATQNGTTLTPATVNTVYNAVGVVSQSQTLIQCVFNTSASFSTSTKSADTSYQVTILNGTTNGTQLGSANLVYDSKKALDLSNPLSGSSSLSNRLISIFCTN</sequence>
<dbReference type="AlphaFoldDB" id="A0A8J4XA36"/>
<dbReference type="InterPro" id="IPR042789">
    <property type="entry name" value="FRRS1L"/>
</dbReference>
<feature type="chain" id="PRO_5035216257" evidence="1">
    <location>
        <begin position="22"/>
        <end position="562"/>
    </location>
</feature>
<feature type="non-terminal residue" evidence="2">
    <location>
        <position position="1"/>
    </location>
</feature>
<gene>
    <name evidence="2" type="ORF">DAT39_020000</name>
</gene>
<dbReference type="GO" id="GO:1900449">
    <property type="term" value="P:regulation of glutamate receptor signaling pathway"/>
    <property type="evidence" value="ECO:0007669"/>
    <property type="project" value="InterPro"/>
</dbReference>
<accession>A0A8J4XA36</accession>
<feature type="non-terminal residue" evidence="2">
    <location>
        <position position="562"/>
    </location>
</feature>
<keyword evidence="3" id="KW-1185">Reference proteome</keyword>
<dbReference type="PANTHER" id="PTHR46902:SF1">
    <property type="entry name" value="DOMON DOMAIN-CONTAINING PROTEIN FRRS1L"/>
    <property type="match status" value="1"/>
</dbReference>
<dbReference type="Proteomes" id="UP000727407">
    <property type="component" value="Unassembled WGS sequence"/>
</dbReference>
<proteinExistence type="predicted"/>
<dbReference type="OrthoDB" id="8901859at2759"/>
<dbReference type="PANTHER" id="PTHR46902">
    <property type="entry name" value="DOMON DOMAIN-CONTAINING PROTEIN FRRS1L"/>
    <property type="match status" value="1"/>
</dbReference>
<evidence type="ECO:0000313" key="3">
    <source>
        <dbReference type="Proteomes" id="UP000727407"/>
    </source>
</evidence>
<keyword evidence="1" id="KW-0732">Signal</keyword>
<reference evidence="2" key="1">
    <citation type="submission" date="2020-07" db="EMBL/GenBank/DDBJ databases">
        <title>Clarias magur genome sequencing, assembly and annotation.</title>
        <authorList>
            <person name="Kushwaha B."/>
            <person name="Kumar R."/>
            <person name="Das P."/>
            <person name="Joshi C.G."/>
            <person name="Kumar D."/>
            <person name="Nagpure N.S."/>
            <person name="Pandey M."/>
            <person name="Agarwal S."/>
            <person name="Srivastava S."/>
            <person name="Singh M."/>
            <person name="Sahoo L."/>
            <person name="Jayasankar P."/>
            <person name="Meher P.K."/>
            <person name="Koringa P.G."/>
            <person name="Iquebal M.A."/>
            <person name="Das S.P."/>
            <person name="Bit A."/>
            <person name="Patnaik S."/>
            <person name="Patel N."/>
            <person name="Shah T.M."/>
            <person name="Hinsu A."/>
            <person name="Jena J.K."/>
        </authorList>
    </citation>
    <scope>NUCLEOTIDE SEQUENCE</scope>
    <source>
        <strain evidence="2">CIFAMagur01</strain>
        <tissue evidence="2">Testis</tissue>
    </source>
</reference>
<organism evidence="2 3">
    <name type="scientific">Clarias magur</name>
    <name type="common">Asian catfish</name>
    <name type="synonym">Macropteronotus magur</name>
    <dbReference type="NCBI Taxonomy" id="1594786"/>
    <lineage>
        <taxon>Eukaryota</taxon>
        <taxon>Metazoa</taxon>
        <taxon>Chordata</taxon>
        <taxon>Craniata</taxon>
        <taxon>Vertebrata</taxon>
        <taxon>Euteleostomi</taxon>
        <taxon>Actinopterygii</taxon>
        <taxon>Neopterygii</taxon>
        <taxon>Teleostei</taxon>
        <taxon>Ostariophysi</taxon>
        <taxon>Siluriformes</taxon>
        <taxon>Clariidae</taxon>
        <taxon>Clarias</taxon>
    </lineage>
</organism>
<dbReference type="EMBL" id="QNUK01000699">
    <property type="protein sequence ID" value="KAF5890295.1"/>
    <property type="molecule type" value="Genomic_DNA"/>
</dbReference>
<evidence type="ECO:0000313" key="2">
    <source>
        <dbReference type="EMBL" id="KAF5890295.1"/>
    </source>
</evidence>
<dbReference type="GO" id="GO:0099072">
    <property type="term" value="P:regulation of postsynaptic membrane neurotransmitter receptor levels"/>
    <property type="evidence" value="ECO:0007669"/>
    <property type="project" value="TreeGrafter"/>
</dbReference>
<feature type="signal peptide" evidence="1">
    <location>
        <begin position="1"/>
        <end position="21"/>
    </location>
</feature>